<dbReference type="PANTHER" id="PTHR46889">
    <property type="entry name" value="TRANSPOSASE INSF FOR INSERTION SEQUENCE IS3B-RELATED"/>
    <property type="match status" value="1"/>
</dbReference>
<dbReference type="InterPro" id="IPR012337">
    <property type="entry name" value="RNaseH-like_sf"/>
</dbReference>
<dbReference type="InterPro" id="IPR050900">
    <property type="entry name" value="Transposase_IS3/IS150/IS904"/>
</dbReference>
<dbReference type="EMBL" id="CADCWM010000297">
    <property type="protein sequence ID" value="CAA9552360.1"/>
    <property type="molecule type" value="Genomic_DNA"/>
</dbReference>
<reference evidence="2" key="1">
    <citation type="submission" date="2020-02" db="EMBL/GenBank/DDBJ databases">
        <authorList>
            <person name="Meier V. D."/>
        </authorList>
    </citation>
    <scope>NUCLEOTIDE SEQUENCE</scope>
    <source>
        <strain evidence="2">AVDCRST_MAG88</strain>
    </source>
</reference>
<gene>
    <name evidence="2" type="ORF">AVDCRST_MAG88-860</name>
</gene>
<dbReference type="AlphaFoldDB" id="A0A6J4UJI6"/>
<dbReference type="GO" id="GO:0015074">
    <property type="term" value="P:DNA integration"/>
    <property type="evidence" value="ECO:0007669"/>
    <property type="project" value="InterPro"/>
</dbReference>
<evidence type="ECO:0000313" key="2">
    <source>
        <dbReference type="EMBL" id="CAA9552360.1"/>
    </source>
</evidence>
<dbReference type="InterPro" id="IPR036397">
    <property type="entry name" value="RNaseH_sf"/>
</dbReference>
<dbReference type="Pfam" id="PF13683">
    <property type="entry name" value="rve_3"/>
    <property type="match status" value="1"/>
</dbReference>
<dbReference type="Gene3D" id="3.30.420.10">
    <property type="entry name" value="Ribonuclease H-like superfamily/Ribonuclease H"/>
    <property type="match status" value="1"/>
</dbReference>
<dbReference type="GO" id="GO:0003676">
    <property type="term" value="F:nucleic acid binding"/>
    <property type="evidence" value="ECO:0007669"/>
    <property type="project" value="InterPro"/>
</dbReference>
<dbReference type="InterPro" id="IPR001584">
    <property type="entry name" value="Integrase_cat-core"/>
</dbReference>
<proteinExistence type="predicted"/>
<dbReference type="PROSITE" id="PS50994">
    <property type="entry name" value="INTEGRASE"/>
    <property type="match status" value="1"/>
</dbReference>
<dbReference type="PANTHER" id="PTHR46889:SF5">
    <property type="entry name" value="INTEGRASE PROTEIN"/>
    <property type="match status" value="1"/>
</dbReference>
<evidence type="ECO:0000259" key="1">
    <source>
        <dbReference type="PROSITE" id="PS50994"/>
    </source>
</evidence>
<organism evidence="2">
    <name type="scientific">uncultured Thermomicrobiales bacterium</name>
    <dbReference type="NCBI Taxonomy" id="1645740"/>
    <lineage>
        <taxon>Bacteria</taxon>
        <taxon>Pseudomonadati</taxon>
        <taxon>Thermomicrobiota</taxon>
        <taxon>Thermomicrobia</taxon>
        <taxon>Thermomicrobiales</taxon>
        <taxon>environmental samples</taxon>
    </lineage>
</organism>
<dbReference type="SUPFAM" id="SSF53098">
    <property type="entry name" value="Ribonuclease H-like"/>
    <property type="match status" value="1"/>
</dbReference>
<name>A0A6J4UJI6_9BACT</name>
<sequence>MRQQLLVLRRSVKRPRCTPTDRALLVLLASRLRAWRQALLIVQPETLLRWHRQGLRLFWRGKSRPRSAPQPKVAAETVALIKEMAAANRLWGAERIRGELLKLGIRVAKTTVQRHMHAARPSRRAGQSWATFLRNHAAETWARDFLPITDLLFRPLYAFLVIAHDSRRVVHVGVTRHPTDAWVAQQLREATPFGERPRYLVRDRDSKYGPTFARVAAASGITELRTAYRAPRQNATCERFLGSLRRECLDYVMVLGEAHLRRVLREYVAYFNQDRPHQGLRQRIPGDAAAPPVHAGGVGNVRAFPVLGGLHHAYQRAA</sequence>
<feature type="domain" description="Integrase catalytic" evidence="1">
    <location>
        <begin position="117"/>
        <end position="293"/>
    </location>
</feature>
<protein>
    <submittedName>
        <fullName evidence="2">Mobile element protein</fullName>
    </submittedName>
</protein>
<accession>A0A6J4UJI6</accession>